<keyword evidence="1" id="KW-0812">Transmembrane</keyword>
<name>A0A235BXF6_UNCW3</name>
<evidence type="ECO:0008006" key="4">
    <source>
        <dbReference type="Google" id="ProtNLM"/>
    </source>
</evidence>
<comment type="caution">
    <text evidence="2">The sequence shown here is derived from an EMBL/GenBank/DDBJ whole genome shotgun (WGS) entry which is preliminary data.</text>
</comment>
<accession>A0A235BXF6</accession>
<feature type="transmembrane region" description="Helical" evidence="1">
    <location>
        <begin position="49"/>
        <end position="68"/>
    </location>
</feature>
<keyword evidence="1" id="KW-1133">Transmembrane helix</keyword>
<dbReference type="AlphaFoldDB" id="A0A235BXF6"/>
<organism evidence="2 3">
    <name type="scientific">candidate division WOR-3 bacterium JGI_Cruoil_03_44_89</name>
    <dbReference type="NCBI Taxonomy" id="1973748"/>
    <lineage>
        <taxon>Bacteria</taxon>
        <taxon>Bacteria division WOR-3</taxon>
    </lineage>
</organism>
<gene>
    <name evidence="2" type="ORF">CH333_02235</name>
</gene>
<reference evidence="2 3" key="1">
    <citation type="submission" date="2017-07" db="EMBL/GenBank/DDBJ databases">
        <title>Recovery of genomes from metagenomes via a dereplication, aggregation, and scoring strategy.</title>
        <authorList>
            <person name="Sieber C.M."/>
            <person name="Probst A.J."/>
            <person name="Sharrar A."/>
            <person name="Thomas B.C."/>
            <person name="Hess M."/>
            <person name="Tringe S.G."/>
            <person name="Banfield J.F."/>
        </authorList>
    </citation>
    <scope>NUCLEOTIDE SEQUENCE [LARGE SCALE GENOMIC DNA]</scope>
    <source>
        <strain evidence="2">JGI_Cruoil_03_44_89</strain>
    </source>
</reference>
<proteinExistence type="predicted"/>
<feature type="transmembrane region" description="Helical" evidence="1">
    <location>
        <begin position="74"/>
        <end position="94"/>
    </location>
</feature>
<dbReference type="EMBL" id="NOZQ01000045">
    <property type="protein sequence ID" value="OYD16886.1"/>
    <property type="molecule type" value="Genomic_DNA"/>
</dbReference>
<evidence type="ECO:0000313" key="3">
    <source>
        <dbReference type="Proteomes" id="UP000215215"/>
    </source>
</evidence>
<evidence type="ECO:0000313" key="2">
    <source>
        <dbReference type="EMBL" id="OYD16886.1"/>
    </source>
</evidence>
<sequence>MGSNLTGIVGLVKGGNFTFYPGGNMAEKKQKMGINEKREKTEEIRFGKINYLLLSLGVLFIAFGYLSLSRGSLTLAPIMLVVGYCVLIPFGIVMRGKKRDTV</sequence>
<evidence type="ECO:0000256" key="1">
    <source>
        <dbReference type="SAM" id="Phobius"/>
    </source>
</evidence>
<dbReference type="Proteomes" id="UP000215215">
    <property type="component" value="Unassembled WGS sequence"/>
</dbReference>
<protein>
    <recommendedName>
        <fullName evidence="4">DUF3098 domain-containing protein</fullName>
    </recommendedName>
</protein>
<keyword evidence="1" id="KW-0472">Membrane</keyword>